<keyword evidence="10" id="KW-0472">Membrane</keyword>
<evidence type="ECO:0000313" key="15">
    <source>
        <dbReference type="EMBL" id="GCB70029.1"/>
    </source>
</evidence>
<keyword evidence="8" id="KW-0130">Cell adhesion</keyword>
<dbReference type="Proteomes" id="UP000288216">
    <property type="component" value="Unassembled WGS sequence"/>
</dbReference>
<evidence type="ECO:0000256" key="7">
    <source>
        <dbReference type="ARBA" id="ARBA00022837"/>
    </source>
</evidence>
<keyword evidence="5 13" id="KW-0732">Signal</keyword>
<organism evidence="15 16">
    <name type="scientific">Scyliorhinus torazame</name>
    <name type="common">Cloudy catshark</name>
    <name type="synonym">Catulus torazame</name>
    <dbReference type="NCBI Taxonomy" id="75743"/>
    <lineage>
        <taxon>Eukaryota</taxon>
        <taxon>Metazoa</taxon>
        <taxon>Chordata</taxon>
        <taxon>Craniata</taxon>
        <taxon>Vertebrata</taxon>
        <taxon>Chondrichthyes</taxon>
        <taxon>Elasmobranchii</taxon>
        <taxon>Galeomorphii</taxon>
        <taxon>Galeoidea</taxon>
        <taxon>Carcharhiniformes</taxon>
        <taxon>Scyliorhinidae</taxon>
        <taxon>Scyliorhinus</taxon>
    </lineage>
</organism>
<dbReference type="GO" id="GO:0045296">
    <property type="term" value="F:cadherin binding"/>
    <property type="evidence" value="ECO:0007669"/>
    <property type="project" value="TreeGrafter"/>
</dbReference>
<dbReference type="SMART" id="SM00112">
    <property type="entry name" value="CA"/>
    <property type="match status" value="4"/>
</dbReference>
<feature type="domain" description="Cadherin" evidence="14">
    <location>
        <begin position="262"/>
        <end position="376"/>
    </location>
</feature>
<name>A0A401PA77_SCYTO</name>
<dbReference type="InterPro" id="IPR002126">
    <property type="entry name" value="Cadherin-like_dom"/>
</dbReference>
<dbReference type="Pfam" id="PF00028">
    <property type="entry name" value="Cadherin"/>
    <property type="match status" value="4"/>
</dbReference>
<dbReference type="OrthoDB" id="6252479at2759"/>
<evidence type="ECO:0000256" key="3">
    <source>
        <dbReference type="ARBA" id="ARBA00022692"/>
    </source>
</evidence>
<evidence type="ECO:0000256" key="11">
    <source>
        <dbReference type="ARBA" id="ARBA00023180"/>
    </source>
</evidence>
<reference evidence="15 16" key="1">
    <citation type="journal article" date="2018" name="Nat. Ecol. Evol.">
        <title>Shark genomes provide insights into elasmobranch evolution and the origin of vertebrates.</title>
        <authorList>
            <person name="Hara Y"/>
            <person name="Yamaguchi K"/>
            <person name="Onimaru K"/>
            <person name="Kadota M"/>
            <person name="Koyanagi M"/>
            <person name="Keeley SD"/>
            <person name="Tatsumi K"/>
            <person name="Tanaka K"/>
            <person name="Motone F"/>
            <person name="Kageyama Y"/>
            <person name="Nozu R"/>
            <person name="Adachi N"/>
            <person name="Nishimura O"/>
            <person name="Nakagawa R"/>
            <person name="Tanegashima C"/>
            <person name="Kiyatake I"/>
            <person name="Matsumoto R"/>
            <person name="Murakumo K"/>
            <person name="Nishida K"/>
            <person name="Terakita A"/>
            <person name="Kuratani S"/>
            <person name="Sato K"/>
            <person name="Hyodo S Kuraku.S."/>
        </authorList>
    </citation>
    <scope>NUCLEOTIDE SEQUENCE [LARGE SCALE GENOMIC DNA]</scope>
</reference>
<evidence type="ECO:0000256" key="5">
    <source>
        <dbReference type="ARBA" id="ARBA00022729"/>
    </source>
</evidence>
<dbReference type="Gene3D" id="2.60.40.60">
    <property type="entry name" value="Cadherins"/>
    <property type="match status" value="5"/>
</dbReference>
<evidence type="ECO:0000256" key="12">
    <source>
        <dbReference type="PROSITE-ProRule" id="PRU00043"/>
    </source>
</evidence>
<dbReference type="GO" id="GO:0005912">
    <property type="term" value="C:adherens junction"/>
    <property type="evidence" value="ECO:0007669"/>
    <property type="project" value="TreeGrafter"/>
</dbReference>
<evidence type="ECO:0000256" key="2">
    <source>
        <dbReference type="ARBA" id="ARBA00022475"/>
    </source>
</evidence>
<comment type="subcellular location">
    <subcellularLocation>
        <location evidence="1">Cell membrane</location>
        <topology evidence="1">Single-pass type I membrane protein</topology>
    </subcellularLocation>
</comment>
<accession>A0A401PA77</accession>
<dbReference type="PROSITE" id="PS50268">
    <property type="entry name" value="CADHERIN_2"/>
    <property type="match status" value="5"/>
</dbReference>
<dbReference type="GO" id="GO:0005509">
    <property type="term" value="F:calcium ion binding"/>
    <property type="evidence" value="ECO:0007669"/>
    <property type="project" value="UniProtKB-UniRule"/>
</dbReference>
<dbReference type="InterPro" id="IPR039808">
    <property type="entry name" value="Cadherin"/>
</dbReference>
<evidence type="ECO:0000256" key="9">
    <source>
        <dbReference type="ARBA" id="ARBA00022989"/>
    </source>
</evidence>
<dbReference type="FunFam" id="2.60.40.60:FF:000008">
    <property type="entry name" value="Cadherin 24"/>
    <property type="match status" value="1"/>
</dbReference>
<dbReference type="AlphaFoldDB" id="A0A401PA77"/>
<evidence type="ECO:0000313" key="16">
    <source>
        <dbReference type="Proteomes" id="UP000288216"/>
    </source>
</evidence>
<evidence type="ECO:0000256" key="4">
    <source>
        <dbReference type="ARBA" id="ARBA00022723"/>
    </source>
</evidence>
<evidence type="ECO:0000256" key="10">
    <source>
        <dbReference type="ARBA" id="ARBA00023136"/>
    </source>
</evidence>
<dbReference type="InterPro" id="IPR015919">
    <property type="entry name" value="Cadherin-like_sf"/>
</dbReference>
<dbReference type="EMBL" id="BFAA01004656">
    <property type="protein sequence ID" value="GCB70029.1"/>
    <property type="molecule type" value="Genomic_DNA"/>
</dbReference>
<dbReference type="FunFam" id="2.60.40.60:FF:000017">
    <property type="entry name" value="Cadherin 24"/>
    <property type="match status" value="1"/>
</dbReference>
<keyword evidence="7 12" id="KW-0106">Calcium</keyword>
<feature type="chain" id="PRO_5019188628" description="Cadherin domain-containing protein" evidence="13">
    <location>
        <begin position="23"/>
        <end position="537"/>
    </location>
</feature>
<proteinExistence type="predicted"/>
<gene>
    <name evidence="15" type="ORF">scyTo_0010687</name>
</gene>
<keyword evidence="16" id="KW-1185">Reference proteome</keyword>
<dbReference type="GO" id="GO:0008013">
    <property type="term" value="F:beta-catenin binding"/>
    <property type="evidence" value="ECO:0007669"/>
    <property type="project" value="TreeGrafter"/>
</dbReference>
<comment type="caution">
    <text evidence="15">The sequence shown here is derived from an EMBL/GenBank/DDBJ whole genome shotgun (WGS) entry which is preliminary data.</text>
</comment>
<dbReference type="GO" id="GO:0016477">
    <property type="term" value="P:cell migration"/>
    <property type="evidence" value="ECO:0007669"/>
    <property type="project" value="TreeGrafter"/>
</dbReference>
<keyword evidence="11" id="KW-0325">Glycoprotein</keyword>
<dbReference type="GO" id="GO:0016339">
    <property type="term" value="P:calcium-dependent cell-cell adhesion via plasma membrane cell adhesion molecules"/>
    <property type="evidence" value="ECO:0007669"/>
    <property type="project" value="TreeGrafter"/>
</dbReference>
<evidence type="ECO:0000259" key="14">
    <source>
        <dbReference type="PROSITE" id="PS50268"/>
    </source>
</evidence>
<dbReference type="GO" id="GO:0034332">
    <property type="term" value="P:adherens junction organization"/>
    <property type="evidence" value="ECO:0007669"/>
    <property type="project" value="TreeGrafter"/>
</dbReference>
<dbReference type="GO" id="GO:0044331">
    <property type="term" value="P:cell-cell adhesion mediated by cadherin"/>
    <property type="evidence" value="ECO:0007669"/>
    <property type="project" value="TreeGrafter"/>
</dbReference>
<dbReference type="GO" id="GO:0007156">
    <property type="term" value="P:homophilic cell adhesion via plasma membrane adhesion molecules"/>
    <property type="evidence" value="ECO:0007669"/>
    <property type="project" value="InterPro"/>
</dbReference>
<dbReference type="PROSITE" id="PS00232">
    <property type="entry name" value="CADHERIN_1"/>
    <property type="match status" value="3"/>
</dbReference>
<keyword evidence="6" id="KW-0677">Repeat</keyword>
<feature type="domain" description="Cadherin" evidence="14">
    <location>
        <begin position="481"/>
        <end position="537"/>
    </location>
</feature>
<feature type="domain" description="Cadherin" evidence="14">
    <location>
        <begin position="377"/>
        <end position="481"/>
    </location>
</feature>
<sequence length="537" mass="60349">MLRRYEWWAILMGCVMLDWCLTTPVHPEHKQANRQLTSHQHVKQKWVWNQLFVLEEYLGTEPLHIGKLQLHSDSNNGNGSLRYNLTGDGAGTIFTIDEDNGDIYLITKLDREAKPFYILRAQVVDRATNQHVEPESEFMIKVQDINDNEPQFLDEPYVATVPEMSPDGTFVTQVTATDADDPSYGSHARIVYHILQGQPYFLVEPTTGVIRIALPNMDREAKEQHVVIIEAKDMAGLKGGLSATTTVTVTLSDVNDNRPKFQHKLYHFSVPESSRMGSTVGRIMATDADIGQNTEMNYMVKAGDGSDTFGVFTDSETQEGVIVLKKLLDYESKRRFSIRVEAINKYIDPRLLSLGPFKDVTNVKVNVRDVDEPPLFVSPEYVFKIQENGEAGAFVGEVTARDPDALNNSIRYFIDRPTDMDRIFNIDTKNGTLTASQSLDREAVPWYNLTVSASEASDPKKVTSIRVHIRVLDDNDHAPAFPIPYKTFVCENAKPGQLIQTIGAVDEDEAVEGHHFYFTLASDAASNPNFTVRDNKG</sequence>
<dbReference type="FunFam" id="2.60.40.60:FF:000012">
    <property type="entry name" value="Cadherin 24"/>
    <property type="match status" value="1"/>
</dbReference>
<keyword evidence="2" id="KW-1003">Cell membrane</keyword>
<dbReference type="GO" id="GO:0016342">
    <property type="term" value="C:catenin complex"/>
    <property type="evidence" value="ECO:0007669"/>
    <property type="project" value="TreeGrafter"/>
</dbReference>
<keyword evidence="9" id="KW-1133">Transmembrane helix</keyword>
<protein>
    <recommendedName>
        <fullName evidence="14">Cadherin domain-containing protein</fullName>
    </recommendedName>
</protein>
<dbReference type="GO" id="GO:0000902">
    <property type="term" value="P:cell morphogenesis"/>
    <property type="evidence" value="ECO:0007669"/>
    <property type="project" value="TreeGrafter"/>
</dbReference>
<dbReference type="PANTHER" id="PTHR24027:SF323">
    <property type="entry name" value="CADHERIN-19"/>
    <property type="match status" value="1"/>
</dbReference>
<evidence type="ECO:0000256" key="13">
    <source>
        <dbReference type="SAM" id="SignalP"/>
    </source>
</evidence>
<evidence type="ECO:0000256" key="8">
    <source>
        <dbReference type="ARBA" id="ARBA00022889"/>
    </source>
</evidence>
<feature type="signal peptide" evidence="13">
    <location>
        <begin position="1"/>
        <end position="22"/>
    </location>
</feature>
<dbReference type="GO" id="GO:0007043">
    <property type="term" value="P:cell-cell junction assembly"/>
    <property type="evidence" value="ECO:0007669"/>
    <property type="project" value="TreeGrafter"/>
</dbReference>
<feature type="domain" description="Cadherin" evidence="14">
    <location>
        <begin position="73"/>
        <end position="152"/>
    </location>
</feature>
<dbReference type="PRINTS" id="PR00205">
    <property type="entry name" value="CADHERIN"/>
</dbReference>
<dbReference type="FunFam" id="2.60.40.60:FF:000009">
    <property type="entry name" value="Cadherin 24"/>
    <property type="match status" value="1"/>
</dbReference>
<dbReference type="OMA" id="YGSHARI"/>
<evidence type="ECO:0000256" key="6">
    <source>
        <dbReference type="ARBA" id="ARBA00022737"/>
    </source>
</evidence>
<dbReference type="CDD" id="cd11304">
    <property type="entry name" value="Cadherin_repeat"/>
    <property type="match status" value="5"/>
</dbReference>
<keyword evidence="3" id="KW-0812">Transmembrane</keyword>
<dbReference type="PANTHER" id="PTHR24027">
    <property type="entry name" value="CADHERIN-23"/>
    <property type="match status" value="1"/>
</dbReference>
<dbReference type="STRING" id="75743.A0A401PA77"/>
<dbReference type="SUPFAM" id="SSF49313">
    <property type="entry name" value="Cadherin-like"/>
    <property type="match status" value="5"/>
</dbReference>
<feature type="domain" description="Cadherin" evidence="14">
    <location>
        <begin position="153"/>
        <end position="261"/>
    </location>
</feature>
<dbReference type="InterPro" id="IPR020894">
    <property type="entry name" value="Cadherin_CS"/>
</dbReference>
<keyword evidence="4" id="KW-0479">Metal-binding</keyword>
<evidence type="ECO:0000256" key="1">
    <source>
        <dbReference type="ARBA" id="ARBA00004251"/>
    </source>
</evidence>